<accession>A0A6J5L3C0</accession>
<sequence>MENKHITPVELAISMFGGVRKLAKCIGRDPAAVSRWRKNGLVPTQVQRKLLAAAAARDIGITAHDIVFGRETHA</sequence>
<dbReference type="EMBL" id="LR796206">
    <property type="protein sequence ID" value="CAB4127030.1"/>
    <property type="molecule type" value="Genomic_DNA"/>
</dbReference>
<dbReference type="Gene3D" id="1.10.260.40">
    <property type="entry name" value="lambda repressor-like DNA-binding domains"/>
    <property type="match status" value="1"/>
</dbReference>
<gene>
    <name evidence="1" type="ORF">UFOVP77_44</name>
</gene>
<evidence type="ECO:0000313" key="1">
    <source>
        <dbReference type="EMBL" id="CAB4127030.1"/>
    </source>
</evidence>
<dbReference type="NCBIfam" id="NF046037">
    <property type="entry name" value="carphisopro"/>
    <property type="match status" value="1"/>
</dbReference>
<proteinExistence type="predicted"/>
<reference evidence="1" key="1">
    <citation type="submission" date="2020-04" db="EMBL/GenBank/DDBJ databases">
        <authorList>
            <person name="Chiriac C."/>
            <person name="Salcher M."/>
            <person name="Ghai R."/>
            <person name="Kavagutti S V."/>
        </authorList>
    </citation>
    <scope>NUCLEOTIDE SEQUENCE</scope>
</reference>
<dbReference type="GO" id="GO:0003677">
    <property type="term" value="F:DNA binding"/>
    <property type="evidence" value="ECO:0007669"/>
    <property type="project" value="InterPro"/>
</dbReference>
<dbReference type="SUPFAM" id="SSF47413">
    <property type="entry name" value="lambda repressor-like DNA-binding domains"/>
    <property type="match status" value="1"/>
</dbReference>
<protein>
    <submittedName>
        <fullName evidence="1">Uncharacterized protein</fullName>
    </submittedName>
</protein>
<name>A0A6J5L3C0_9CAUD</name>
<dbReference type="InterPro" id="IPR010982">
    <property type="entry name" value="Lambda_DNA-bd_dom_sf"/>
</dbReference>
<dbReference type="InterPro" id="IPR059216">
    <property type="entry name" value="LeuA_carph_isopro_dom"/>
</dbReference>
<organism evidence="1">
    <name type="scientific">uncultured Caudovirales phage</name>
    <dbReference type="NCBI Taxonomy" id="2100421"/>
    <lineage>
        <taxon>Viruses</taxon>
        <taxon>Duplodnaviria</taxon>
        <taxon>Heunggongvirae</taxon>
        <taxon>Uroviricota</taxon>
        <taxon>Caudoviricetes</taxon>
        <taxon>Peduoviridae</taxon>
        <taxon>Maltschvirus</taxon>
        <taxon>Maltschvirus maltsch</taxon>
    </lineage>
</organism>